<organism evidence="1 2">
    <name type="scientific">Fusarium redolens</name>
    <dbReference type="NCBI Taxonomy" id="48865"/>
    <lineage>
        <taxon>Eukaryota</taxon>
        <taxon>Fungi</taxon>
        <taxon>Dikarya</taxon>
        <taxon>Ascomycota</taxon>
        <taxon>Pezizomycotina</taxon>
        <taxon>Sordariomycetes</taxon>
        <taxon>Hypocreomycetidae</taxon>
        <taxon>Hypocreales</taxon>
        <taxon>Nectriaceae</taxon>
        <taxon>Fusarium</taxon>
        <taxon>Fusarium redolens species complex</taxon>
    </lineage>
</organism>
<dbReference type="Proteomes" id="UP000720189">
    <property type="component" value="Unassembled WGS sequence"/>
</dbReference>
<dbReference type="EMBL" id="JAGMUX010000006">
    <property type="protein sequence ID" value="KAH7255572.1"/>
    <property type="molecule type" value="Genomic_DNA"/>
</dbReference>
<accession>A0A9P9HEE9</accession>
<proteinExistence type="predicted"/>
<comment type="caution">
    <text evidence="1">The sequence shown here is derived from an EMBL/GenBank/DDBJ whole genome shotgun (WGS) entry which is preliminary data.</text>
</comment>
<sequence length="240" mass="25520">MSHPMINGLCVAVDAAANGVTSSGDKVVDISKILRRHEVVFLECAEEAPKLLLLADSVKSLLSVSGLVKSIHNNMAPESLRLKGEHDSILASMSKAVEETQREIGCLKEVVEANATTIKSISNTINEKLTPMLSAISDTQENMNPLKTDIERSINEGNQKGVGSLEEAVKGGTSIEREIAKTAVDQAVSSTLGTIENRFVSAVKNAVSTVQVSITHNGDRDDNGNDIAMDEILNGLALLS</sequence>
<dbReference type="GeneID" id="70231307"/>
<dbReference type="AlphaFoldDB" id="A0A9P9HEE9"/>
<keyword evidence="2" id="KW-1185">Reference proteome</keyword>
<dbReference type="RefSeq" id="XP_046051141.1">
    <property type="nucleotide sequence ID" value="XM_046201353.1"/>
</dbReference>
<reference evidence="1" key="1">
    <citation type="journal article" date="2021" name="Nat. Commun.">
        <title>Genetic determinants of endophytism in the Arabidopsis root mycobiome.</title>
        <authorList>
            <person name="Mesny F."/>
            <person name="Miyauchi S."/>
            <person name="Thiergart T."/>
            <person name="Pickel B."/>
            <person name="Atanasova L."/>
            <person name="Karlsson M."/>
            <person name="Huettel B."/>
            <person name="Barry K.W."/>
            <person name="Haridas S."/>
            <person name="Chen C."/>
            <person name="Bauer D."/>
            <person name="Andreopoulos W."/>
            <person name="Pangilinan J."/>
            <person name="LaButti K."/>
            <person name="Riley R."/>
            <person name="Lipzen A."/>
            <person name="Clum A."/>
            <person name="Drula E."/>
            <person name="Henrissat B."/>
            <person name="Kohler A."/>
            <person name="Grigoriev I.V."/>
            <person name="Martin F.M."/>
            <person name="Hacquard S."/>
        </authorList>
    </citation>
    <scope>NUCLEOTIDE SEQUENCE</scope>
    <source>
        <strain evidence="1">MPI-CAGE-AT-0023</strain>
    </source>
</reference>
<evidence type="ECO:0000313" key="2">
    <source>
        <dbReference type="Proteomes" id="UP000720189"/>
    </source>
</evidence>
<name>A0A9P9HEE9_FUSRE</name>
<gene>
    <name evidence="1" type="ORF">BKA55DRAFT_736922</name>
</gene>
<evidence type="ECO:0000313" key="1">
    <source>
        <dbReference type="EMBL" id="KAH7255572.1"/>
    </source>
</evidence>
<protein>
    <submittedName>
        <fullName evidence="1">Uncharacterized protein</fullName>
    </submittedName>
</protein>